<dbReference type="AlphaFoldDB" id="A0A371IQY8"/>
<accession>A0A371IQY8</accession>
<proteinExistence type="predicted"/>
<organism evidence="1 2">
    <name type="scientific">Romboutsia maritimum</name>
    <dbReference type="NCBI Taxonomy" id="2020948"/>
    <lineage>
        <taxon>Bacteria</taxon>
        <taxon>Bacillati</taxon>
        <taxon>Bacillota</taxon>
        <taxon>Clostridia</taxon>
        <taxon>Peptostreptococcales</taxon>
        <taxon>Peptostreptococcaceae</taxon>
        <taxon>Romboutsia</taxon>
    </lineage>
</organism>
<dbReference type="EMBL" id="NOJZ02000024">
    <property type="protein sequence ID" value="RDY22883.1"/>
    <property type="molecule type" value="Genomic_DNA"/>
</dbReference>
<reference evidence="1 2" key="1">
    <citation type="journal article" date="2017" name="Genome Announc.">
        <title>Draft Genome Sequence of Romboutsia maritimum sp. nov. Strain CCRI-22766(T), Isolated from Coastal Estuarine Mud.</title>
        <authorList>
            <person name="Maheux A.F."/>
            <person name="Boudreau D.K."/>
            <person name="Berube E."/>
            <person name="Boissinot M."/>
            <person name="Raymond F."/>
            <person name="Brodeur S."/>
            <person name="Corbeil J."/>
            <person name="Brightwell G."/>
            <person name="Broda D."/>
            <person name="Omar R.F."/>
            <person name="Bergeron M.G."/>
        </authorList>
    </citation>
    <scope>NUCLEOTIDE SEQUENCE [LARGE SCALE GENOMIC DNA]</scope>
    <source>
        <strain evidence="1 2">CCRI-22766</strain>
    </source>
</reference>
<sequence length="148" mass="16540">MLQVTSLEQLKAIKQAEIVNLGAFEDGTELIAEVKKPNLVDLMMHNKIPNSLMSVAMKVFNGKTKETADRVDSGDIKSFKEMFGLMETLAESCLVNPTYSQIKELGIDLTQDQLMTILIYTQGGVKALENFRKQQTNNENNQPSTEVQ</sequence>
<comment type="caution">
    <text evidence="1">The sequence shown here is derived from an EMBL/GenBank/DDBJ whole genome shotgun (WGS) entry which is preliminary data.</text>
</comment>
<gene>
    <name evidence="1" type="ORF">CHF27_011225</name>
</gene>
<dbReference type="Proteomes" id="UP000243494">
    <property type="component" value="Unassembled WGS sequence"/>
</dbReference>
<dbReference type="OrthoDB" id="2083478at2"/>
<evidence type="ECO:0000313" key="1">
    <source>
        <dbReference type="EMBL" id="RDY22883.1"/>
    </source>
</evidence>
<keyword evidence="2" id="KW-1185">Reference proteome</keyword>
<name>A0A371IQY8_9FIRM</name>
<evidence type="ECO:0000313" key="2">
    <source>
        <dbReference type="Proteomes" id="UP000243494"/>
    </source>
</evidence>
<protein>
    <recommendedName>
        <fullName evidence="3">XkdN-like protein</fullName>
    </recommendedName>
</protein>
<evidence type="ECO:0008006" key="3">
    <source>
        <dbReference type="Google" id="ProtNLM"/>
    </source>
</evidence>
<dbReference type="RefSeq" id="WP_095405391.1">
    <property type="nucleotide sequence ID" value="NZ_NOJZ02000024.1"/>
</dbReference>